<protein>
    <submittedName>
        <fullName evidence="2">dTDP-4-dehydrorhamnose 3,5-epimerase family protein</fullName>
    </submittedName>
</protein>
<gene>
    <name evidence="2" type="ORF">ACFPBZ_03375</name>
</gene>
<proteinExistence type="inferred from homology"/>
<accession>A0ABV9YFU4</accession>
<dbReference type="RefSeq" id="WP_378034590.1">
    <property type="nucleotide sequence ID" value="NZ_JBHSIV010000003.1"/>
</dbReference>
<evidence type="ECO:0000256" key="1">
    <source>
        <dbReference type="ARBA" id="ARBA00010154"/>
    </source>
</evidence>
<dbReference type="SUPFAM" id="SSF51182">
    <property type="entry name" value="RmlC-like cupins"/>
    <property type="match status" value="1"/>
</dbReference>
<dbReference type="Pfam" id="PF00908">
    <property type="entry name" value="dTDP_sugar_isom"/>
    <property type="match status" value="1"/>
</dbReference>
<dbReference type="InterPro" id="IPR011051">
    <property type="entry name" value="RmlC_Cupin_sf"/>
</dbReference>
<dbReference type="EMBL" id="JBHSIV010000003">
    <property type="protein sequence ID" value="MFC5061234.1"/>
    <property type="molecule type" value="Genomic_DNA"/>
</dbReference>
<name>A0ABV9YFU4_9PSEU</name>
<dbReference type="Proteomes" id="UP001595947">
    <property type="component" value="Unassembled WGS sequence"/>
</dbReference>
<organism evidence="2 3">
    <name type="scientific">Actinomycetospora atypica</name>
    <dbReference type="NCBI Taxonomy" id="1290095"/>
    <lineage>
        <taxon>Bacteria</taxon>
        <taxon>Bacillati</taxon>
        <taxon>Actinomycetota</taxon>
        <taxon>Actinomycetes</taxon>
        <taxon>Pseudonocardiales</taxon>
        <taxon>Pseudonocardiaceae</taxon>
        <taxon>Actinomycetospora</taxon>
    </lineage>
</organism>
<dbReference type="CDD" id="cd00438">
    <property type="entry name" value="cupin_RmlC"/>
    <property type="match status" value="1"/>
</dbReference>
<evidence type="ECO:0000313" key="3">
    <source>
        <dbReference type="Proteomes" id="UP001595947"/>
    </source>
</evidence>
<comment type="similarity">
    <text evidence="1">Belongs to the dTDP-4-dehydrorhamnose 3,5-epimerase family.</text>
</comment>
<dbReference type="InterPro" id="IPR000888">
    <property type="entry name" value="RmlC-like"/>
</dbReference>
<evidence type="ECO:0000313" key="2">
    <source>
        <dbReference type="EMBL" id="MFC5061234.1"/>
    </source>
</evidence>
<dbReference type="PANTHER" id="PTHR21047">
    <property type="entry name" value="DTDP-6-DEOXY-D-GLUCOSE-3,5 EPIMERASE"/>
    <property type="match status" value="1"/>
</dbReference>
<dbReference type="InterPro" id="IPR014710">
    <property type="entry name" value="RmlC-like_jellyroll"/>
</dbReference>
<sequence length="203" mass="21209">MDAKELAVPGAWSFTPPVFPDARGAFAAPFQAEVFARTVGHPLHVAQANTSVSRRGVVRGVHYADVPPGQAKYVVCTAGALLDVVVDIRVGSPTFGRWDAVRLDGQGLGAVYLSEGLGHAFLALADDTVATYLCSTPYNPTAEHGVSPLDPELALPWTEYLPADELVLSDKDTDAPTLAEALAAGALPDAEACRARVAELSGS</sequence>
<comment type="caution">
    <text evidence="2">The sequence shown here is derived from an EMBL/GenBank/DDBJ whole genome shotgun (WGS) entry which is preliminary data.</text>
</comment>
<reference evidence="3" key="1">
    <citation type="journal article" date="2019" name="Int. J. Syst. Evol. Microbiol.">
        <title>The Global Catalogue of Microorganisms (GCM) 10K type strain sequencing project: providing services to taxonomists for standard genome sequencing and annotation.</title>
        <authorList>
            <consortium name="The Broad Institute Genomics Platform"/>
            <consortium name="The Broad Institute Genome Sequencing Center for Infectious Disease"/>
            <person name="Wu L."/>
            <person name="Ma J."/>
        </authorList>
    </citation>
    <scope>NUCLEOTIDE SEQUENCE [LARGE SCALE GENOMIC DNA]</scope>
    <source>
        <strain evidence="3">CGMCC 4.7093</strain>
    </source>
</reference>
<dbReference type="Gene3D" id="2.60.120.10">
    <property type="entry name" value="Jelly Rolls"/>
    <property type="match status" value="1"/>
</dbReference>
<dbReference type="PANTHER" id="PTHR21047:SF2">
    <property type="entry name" value="THYMIDINE DIPHOSPHO-4-KETO-RHAMNOSE 3,5-EPIMERASE"/>
    <property type="match status" value="1"/>
</dbReference>
<keyword evidence="3" id="KW-1185">Reference proteome</keyword>